<dbReference type="KEGG" id="ecan:CWI88_16575"/>
<dbReference type="EMBL" id="QGAL01000001">
    <property type="protein sequence ID" value="TKK22845.1"/>
    <property type="molecule type" value="Genomic_DNA"/>
</dbReference>
<protein>
    <submittedName>
        <fullName evidence="1">Uncharacterized protein</fullName>
    </submittedName>
</protein>
<accession>A0AB38P8J9</accession>
<proteinExistence type="predicted"/>
<dbReference type="AlphaFoldDB" id="A0AB38P8J9"/>
<reference evidence="1 2" key="1">
    <citation type="journal article" date="2019" name="Sci. Rep.">
        <title>Differences in resource use lead to coexistence of seed-transmitted microbial populations.</title>
        <authorList>
            <person name="Torres-Cortes G."/>
            <person name="Garcia B.J."/>
            <person name="Compant S."/>
            <person name="Rezki S."/>
            <person name="Jones P."/>
            <person name="Preveaux A."/>
            <person name="Briand M."/>
            <person name="Roulet A."/>
            <person name="Bouchez O."/>
            <person name="Jacobson D."/>
            <person name="Barret M."/>
        </authorList>
    </citation>
    <scope>NUCLEOTIDE SEQUENCE [LARGE SCALE GENOMIC DNA]</scope>
    <source>
        <strain evidence="1 2">CFBP13530</strain>
    </source>
</reference>
<comment type="caution">
    <text evidence="1">The sequence shown here is derived from an EMBL/GenBank/DDBJ whole genome shotgun (WGS) entry which is preliminary data.</text>
</comment>
<evidence type="ECO:0000313" key="2">
    <source>
        <dbReference type="Proteomes" id="UP000306327"/>
    </source>
</evidence>
<organism evidence="1 2">
    <name type="scientific">Enterobacter cancerogenus</name>
    <dbReference type="NCBI Taxonomy" id="69218"/>
    <lineage>
        <taxon>Bacteria</taxon>
        <taxon>Pseudomonadati</taxon>
        <taxon>Pseudomonadota</taxon>
        <taxon>Gammaproteobacteria</taxon>
        <taxon>Enterobacterales</taxon>
        <taxon>Enterobacteriaceae</taxon>
        <taxon>Enterobacter</taxon>
        <taxon>Enterobacter cloacae complex</taxon>
    </lineage>
</organism>
<evidence type="ECO:0000313" key="1">
    <source>
        <dbReference type="EMBL" id="TKK22845.1"/>
    </source>
</evidence>
<name>A0AB38P8J9_9ENTR</name>
<dbReference type="Proteomes" id="UP000306327">
    <property type="component" value="Unassembled WGS sequence"/>
</dbReference>
<gene>
    <name evidence="1" type="ORF">EcCFBP13530_01360</name>
</gene>
<sequence>MVRVMAIVGSVPADHTATEHQAHGKQSGLQQGLNVQHSFFTSMTVRIAKKILTKSCVFNK</sequence>